<dbReference type="Pfam" id="PF10119">
    <property type="entry name" value="MethyTransf_Reg"/>
    <property type="match status" value="1"/>
</dbReference>
<reference evidence="2 3" key="1">
    <citation type="submission" date="2018-12" db="EMBL/GenBank/DDBJ databases">
        <authorList>
            <consortium name="Pathogen Informatics"/>
        </authorList>
    </citation>
    <scope>NUCLEOTIDE SEQUENCE [LARGE SCALE GENOMIC DNA]</scope>
    <source>
        <strain evidence="2 3">NCTC10297</strain>
    </source>
</reference>
<feature type="domain" description="Methyltransferase regulatory" evidence="1">
    <location>
        <begin position="219"/>
        <end position="301"/>
    </location>
</feature>
<dbReference type="GO" id="GO:0032259">
    <property type="term" value="P:methylation"/>
    <property type="evidence" value="ECO:0007669"/>
    <property type="project" value="UniProtKB-KW"/>
</dbReference>
<dbReference type="RefSeq" id="WP_126331412.1">
    <property type="nucleotide sequence ID" value="NZ_LR134343.1"/>
</dbReference>
<dbReference type="OrthoDB" id="323463at2"/>
<evidence type="ECO:0000259" key="1">
    <source>
        <dbReference type="Pfam" id="PF10119"/>
    </source>
</evidence>
<dbReference type="EMBL" id="LR134343">
    <property type="protein sequence ID" value="VEG13760.1"/>
    <property type="molecule type" value="Genomic_DNA"/>
</dbReference>
<accession>A0A448GY75</accession>
<dbReference type="Gene3D" id="3.40.50.150">
    <property type="entry name" value="Vaccinia Virus protein VP39"/>
    <property type="match status" value="1"/>
</dbReference>
<dbReference type="InterPro" id="IPR018773">
    <property type="entry name" value="MeTrfase_reg_dom_prd"/>
</dbReference>
<name>A0A448GY75_9GAMM</name>
<dbReference type="Proteomes" id="UP000274100">
    <property type="component" value="Chromosome"/>
</dbReference>
<evidence type="ECO:0000313" key="3">
    <source>
        <dbReference type="Proteomes" id="UP000274100"/>
    </source>
</evidence>
<keyword evidence="2" id="KW-0808">Transferase</keyword>
<dbReference type="GO" id="GO:0008168">
    <property type="term" value="F:methyltransferase activity"/>
    <property type="evidence" value="ECO:0007669"/>
    <property type="project" value="UniProtKB-KW"/>
</dbReference>
<dbReference type="SUPFAM" id="SSF53335">
    <property type="entry name" value="S-adenosyl-L-methionine-dependent methyltransferases"/>
    <property type="match status" value="1"/>
</dbReference>
<organism evidence="2 3">
    <name type="scientific">Moraxella cuniculi</name>
    <dbReference type="NCBI Taxonomy" id="34061"/>
    <lineage>
        <taxon>Bacteria</taxon>
        <taxon>Pseudomonadati</taxon>
        <taxon>Pseudomonadota</taxon>
        <taxon>Gammaproteobacteria</taxon>
        <taxon>Moraxellales</taxon>
        <taxon>Moraxellaceae</taxon>
        <taxon>Moraxella</taxon>
    </lineage>
</organism>
<proteinExistence type="predicted"/>
<gene>
    <name evidence="2" type="ORF">NCTC10297_01730</name>
</gene>
<keyword evidence="2" id="KW-0489">Methyltransferase</keyword>
<dbReference type="AlphaFoldDB" id="A0A448GY75"/>
<dbReference type="KEGG" id="mcun:NCTC10297_01730"/>
<protein>
    <submittedName>
        <fullName evidence="2">Predicted methyltransferase regulatory domain</fullName>
    </submittedName>
</protein>
<dbReference type="InterPro" id="IPR029063">
    <property type="entry name" value="SAM-dependent_MTases_sf"/>
</dbReference>
<evidence type="ECO:0000313" key="2">
    <source>
        <dbReference type="EMBL" id="VEG13760.1"/>
    </source>
</evidence>
<sequence length="511" mass="58659">MTSWSEGYVSDINYTYGYYSELNPQNLTVPFLMAGIAPPKIRHACELGFGQGLSINIHSAGSDINWHGTDFNPDQALFAQHLSAQANTTHKTQLYDQSFAQFCSREDLPEFDYIGLHGIWSWISDDNRRIIVDFIRRKLRVGGVLYISYNTLPGWSGLSPLRHLFVEHDLKNSSNANTRQINTQQAINQTQAVLQLSDRLIRQTPELLNRANDLTSKNMNYLAHEYLNRDWQPMYYSQVEDWLADAKMSYACSAYYLDDYDDCLFNNEQKEYLNSINNKSLKQTTKDYLLNRQFRRDYWVKGSYQLNSAEYLQAWEELSVILIKNPDELNASITHYRNITIMDELFLPLVDIVKDGKIHSVKKLIEQLAGKLSKQQVISLLALLIGKNDIALAQDKEQIKASLPHCQKLNLHLVNRAKTSGEIYHLASPVTTSGIGLTRIEQLFVLAHYNKVAKDGWADFVWQILKADNQTLIKDNQPLSGDEDNLAELQSLAEKFIKTQMPILKRLQIID</sequence>